<organism evidence="2 3">
    <name type="scientific">Pseudomonas phage UAVern</name>
    <dbReference type="NCBI Taxonomy" id="2856997"/>
    <lineage>
        <taxon>Viruses</taxon>
        <taxon>Duplodnaviria</taxon>
        <taxon>Heunggongvirae</taxon>
        <taxon>Uroviricota</taxon>
        <taxon>Caudoviricetes</taxon>
        <taxon>Vandenendeviridae</taxon>
        <taxon>Gorskivirinae</taxon>
        <taxon>Uavernvirus</taxon>
        <taxon>Uavernvirus uavern</taxon>
    </lineage>
</organism>
<sequence length="73" mass="8027">MNMLGRDSFILGLLLMMAMLVFFKELVGVLAVMFILGISLQGVLLVIIDVAMLVTIPALMMKWAPLVDGEKKC</sequence>
<name>A0A975YYP6_9CAUD</name>
<evidence type="ECO:0000256" key="1">
    <source>
        <dbReference type="SAM" id="Phobius"/>
    </source>
</evidence>
<feature type="transmembrane region" description="Helical" evidence="1">
    <location>
        <begin position="12"/>
        <end position="36"/>
    </location>
</feature>
<accession>A0A975YYP6</accession>
<feature type="transmembrane region" description="Helical" evidence="1">
    <location>
        <begin position="42"/>
        <end position="61"/>
    </location>
</feature>
<proteinExistence type="predicted"/>
<reference evidence="2" key="1">
    <citation type="submission" date="2021-07" db="EMBL/GenBank/DDBJ databases">
        <title>Complete genome sequence and phylogenomic analysis of the two lytic bacteriophage isolated from terrestrial biotopes of Antarctica.</title>
        <authorList>
            <person name="Holovan V."/>
            <person name="Rabalski L."/>
            <person name="Zlatohurska M."/>
            <person name="Andriichuk O."/>
            <person name="Budzanivska I."/>
            <person name="Shevchenko O."/>
            <person name="Gupalo A."/>
        </authorList>
    </citation>
    <scope>NUCLEOTIDE SEQUENCE</scope>
</reference>
<protein>
    <submittedName>
        <fullName evidence="2">Uncharacterized protein</fullName>
    </submittedName>
</protein>
<dbReference type="EMBL" id="MZ605293">
    <property type="protein sequence ID" value="QYW06599.1"/>
    <property type="molecule type" value="Genomic_DNA"/>
</dbReference>
<keyword evidence="1" id="KW-1133">Transmembrane helix</keyword>
<keyword evidence="3" id="KW-1185">Reference proteome</keyword>
<evidence type="ECO:0000313" key="2">
    <source>
        <dbReference type="EMBL" id="QYW06599.1"/>
    </source>
</evidence>
<keyword evidence="1" id="KW-0472">Membrane</keyword>
<dbReference type="Proteomes" id="UP001058093">
    <property type="component" value="Segment"/>
</dbReference>
<keyword evidence="1" id="KW-0812">Transmembrane</keyword>
<gene>
    <name evidence="2" type="ORF">uav_068</name>
</gene>
<evidence type="ECO:0000313" key="3">
    <source>
        <dbReference type="Proteomes" id="UP001058093"/>
    </source>
</evidence>